<dbReference type="Proteomes" id="UP000828390">
    <property type="component" value="Unassembled WGS sequence"/>
</dbReference>
<feature type="chain" id="PRO_5038650857" description="EGF-like domain-containing protein" evidence="1">
    <location>
        <begin position="22"/>
        <end position="333"/>
    </location>
</feature>
<reference evidence="3" key="2">
    <citation type="submission" date="2020-11" db="EMBL/GenBank/DDBJ databases">
        <authorList>
            <person name="McCartney M.A."/>
            <person name="Auch B."/>
            <person name="Kono T."/>
            <person name="Mallez S."/>
            <person name="Becker A."/>
            <person name="Gohl D.M."/>
            <person name="Silverstein K.A.T."/>
            <person name="Koren S."/>
            <person name="Bechman K.B."/>
            <person name="Herman A."/>
            <person name="Abrahante J.E."/>
            <person name="Garbe J."/>
        </authorList>
    </citation>
    <scope>NUCLEOTIDE SEQUENCE</scope>
    <source>
        <strain evidence="3">Duluth1</strain>
        <tissue evidence="3">Whole animal</tissue>
    </source>
</reference>
<feature type="domain" description="EGF-like" evidence="2">
    <location>
        <begin position="171"/>
        <end position="217"/>
    </location>
</feature>
<feature type="domain" description="EGF-like" evidence="2">
    <location>
        <begin position="93"/>
        <end position="128"/>
    </location>
</feature>
<dbReference type="InterPro" id="IPR000742">
    <property type="entry name" value="EGF"/>
</dbReference>
<name>A0A9D4MDQ1_DREPO</name>
<keyword evidence="4" id="KW-1185">Reference proteome</keyword>
<evidence type="ECO:0000256" key="1">
    <source>
        <dbReference type="SAM" id="SignalP"/>
    </source>
</evidence>
<feature type="signal peptide" evidence="1">
    <location>
        <begin position="1"/>
        <end position="21"/>
    </location>
</feature>
<organism evidence="3 4">
    <name type="scientific">Dreissena polymorpha</name>
    <name type="common">Zebra mussel</name>
    <name type="synonym">Mytilus polymorpha</name>
    <dbReference type="NCBI Taxonomy" id="45954"/>
    <lineage>
        <taxon>Eukaryota</taxon>
        <taxon>Metazoa</taxon>
        <taxon>Spiralia</taxon>
        <taxon>Lophotrochozoa</taxon>
        <taxon>Mollusca</taxon>
        <taxon>Bivalvia</taxon>
        <taxon>Autobranchia</taxon>
        <taxon>Heteroconchia</taxon>
        <taxon>Euheterodonta</taxon>
        <taxon>Imparidentia</taxon>
        <taxon>Neoheterodontei</taxon>
        <taxon>Myida</taxon>
        <taxon>Dreissenoidea</taxon>
        <taxon>Dreissenidae</taxon>
        <taxon>Dreissena</taxon>
    </lineage>
</organism>
<reference evidence="3" key="1">
    <citation type="journal article" date="2019" name="bioRxiv">
        <title>The Genome of the Zebra Mussel, Dreissena polymorpha: A Resource for Invasive Species Research.</title>
        <authorList>
            <person name="McCartney M.A."/>
            <person name="Auch B."/>
            <person name="Kono T."/>
            <person name="Mallez S."/>
            <person name="Zhang Y."/>
            <person name="Obille A."/>
            <person name="Becker A."/>
            <person name="Abrahante J.E."/>
            <person name="Garbe J."/>
            <person name="Badalamenti J.P."/>
            <person name="Herman A."/>
            <person name="Mangelson H."/>
            <person name="Liachko I."/>
            <person name="Sullivan S."/>
            <person name="Sone E.D."/>
            <person name="Koren S."/>
            <person name="Silverstein K.A.T."/>
            <person name="Beckman K.B."/>
            <person name="Gohl D.M."/>
        </authorList>
    </citation>
    <scope>NUCLEOTIDE SEQUENCE</scope>
    <source>
        <strain evidence="3">Duluth1</strain>
        <tissue evidence="3">Whole animal</tissue>
    </source>
</reference>
<protein>
    <recommendedName>
        <fullName evidence="2">EGF-like domain-containing protein</fullName>
    </recommendedName>
</protein>
<proteinExistence type="predicted"/>
<feature type="domain" description="EGF-like" evidence="2">
    <location>
        <begin position="260"/>
        <end position="302"/>
    </location>
</feature>
<evidence type="ECO:0000259" key="2">
    <source>
        <dbReference type="SMART" id="SM00181"/>
    </source>
</evidence>
<gene>
    <name evidence="3" type="ORF">DPMN_037536</name>
</gene>
<dbReference type="AlphaFoldDB" id="A0A9D4MDQ1"/>
<dbReference type="OrthoDB" id="10609173at2759"/>
<keyword evidence="1" id="KW-0732">Signal</keyword>
<dbReference type="SMART" id="SM00181">
    <property type="entry name" value="EGF"/>
    <property type="match status" value="4"/>
</dbReference>
<accession>A0A9D4MDQ1</accession>
<evidence type="ECO:0000313" key="4">
    <source>
        <dbReference type="Proteomes" id="UP000828390"/>
    </source>
</evidence>
<comment type="caution">
    <text evidence="3">The sequence shown here is derived from an EMBL/GenBank/DDBJ whole genome shotgun (WGS) entry which is preliminary data.</text>
</comment>
<evidence type="ECO:0000313" key="3">
    <source>
        <dbReference type="EMBL" id="KAH3874294.1"/>
    </source>
</evidence>
<dbReference type="EMBL" id="JAIWYP010000002">
    <property type="protein sequence ID" value="KAH3874294.1"/>
    <property type="molecule type" value="Genomic_DNA"/>
</dbReference>
<sequence>MFFPILSALFVLTGLVHVMNAASVPNLGDTCTALDTCAVSGAICSAATTGGTLSCNCDTSKHLVQTTGGANTCECGTGYTGTVPTCLGKVGTTCALNADCLANGHCGSNLKCACYPTYTGASGAATCVALAIGGTCTATGRECSGLANSYCNTGVSAPVCACATIYPTSTSCTAKTCSNGATDCTGVDGNSQCTSGGTCECKTNYGIFSSGTKATCQPGVGATCTSSGGECGNLPGGYCNTATSTAVCACGVIYTAAATACTTKVCEPGSTTCSTLDANSECGKGYCVCKSGLTIGSDGKCKLLNGTPPESEAPAVAMSMFLTAAILLASRML</sequence>
<feature type="domain" description="EGF-like" evidence="2">
    <location>
        <begin position="30"/>
        <end position="87"/>
    </location>
</feature>